<proteinExistence type="inferred from homology"/>
<dbReference type="Proteomes" id="UP000294200">
    <property type="component" value="Unassembled WGS sequence"/>
</dbReference>
<evidence type="ECO:0000313" key="9">
    <source>
        <dbReference type="Proteomes" id="UP000294200"/>
    </source>
</evidence>
<evidence type="ECO:0000313" key="8">
    <source>
        <dbReference type="EMBL" id="TCG07875.1"/>
    </source>
</evidence>
<dbReference type="PANTHER" id="PTHR23426">
    <property type="entry name" value="FERREDOXIN/ADRENODOXIN"/>
    <property type="match status" value="1"/>
</dbReference>
<keyword evidence="3" id="KW-0479">Metal-binding</keyword>
<dbReference type="InterPro" id="IPR001041">
    <property type="entry name" value="2Fe-2S_ferredoxin-type"/>
</dbReference>
<dbReference type="PANTHER" id="PTHR23426:SF65">
    <property type="entry name" value="FERREDOXIN-2, MITOCHONDRIAL"/>
    <property type="match status" value="1"/>
</dbReference>
<reference evidence="8 9" key="1">
    <citation type="submission" date="2017-02" db="EMBL/GenBank/DDBJ databases">
        <title>Paraburkholderia sophoroidis sp. nov. and Paraburkholderia steynii sp. nov. rhizobial symbionts of the fynbos legume Hypocalyptus sophoroides.</title>
        <authorList>
            <person name="Steenkamp E.T."/>
            <person name="Beukes C.W."/>
            <person name="Van Zyl E."/>
            <person name="Avontuur J."/>
            <person name="Chan W.Y."/>
            <person name="Hassen A."/>
            <person name="Palmer M."/>
            <person name="Mthombeni L."/>
            <person name="Phalane F."/>
            <person name="Sereme K."/>
            <person name="Venter S.N."/>
        </authorList>
    </citation>
    <scope>NUCLEOTIDE SEQUENCE [LARGE SCALE GENOMIC DNA]</scope>
    <source>
        <strain evidence="8 9">HC1.1ba</strain>
    </source>
</reference>
<dbReference type="GO" id="GO:0046872">
    <property type="term" value="F:metal ion binding"/>
    <property type="evidence" value="ECO:0007669"/>
    <property type="project" value="UniProtKB-KW"/>
</dbReference>
<keyword evidence="4" id="KW-0408">Iron</keyword>
<accession>A0A4R0XGA1</accession>
<name>A0A4R0XGA1_9BURK</name>
<dbReference type="PRINTS" id="PR00355">
    <property type="entry name" value="ADRENODOXIN"/>
</dbReference>
<comment type="cofactor">
    <cofactor evidence="6">
        <name>[2Fe-2S] cluster</name>
        <dbReference type="ChEBI" id="CHEBI:190135"/>
    </cofactor>
</comment>
<feature type="domain" description="2Fe-2S ferredoxin-type" evidence="7">
    <location>
        <begin position="1"/>
        <end position="105"/>
    </location>
</feature>
<evidence type="ECO:0000256" key="5">
    <source>
        <dbReference type="ARBA" id="ARBA00023014"/>
    </source>
</evidence>
<evidence type="ECO:0000256" key="2">
    <source>
        <dbReference type="ARBA" id="ARBA00022714"/>
    </source>
</evidence>
<dbReference type="InterPro" id="IPR001055">
    <property type="entry name" value="Adrenodoxin-like"/>
</dbReference>
<dbReference type="CDD" id="cd00207">
    <property type="entry name" value="fer2"/>
    <property type="match status" value="1"/>
</dbReference>
<keyword evidence="5" id="KW-0411">Iron-sulfur</keyword>
<dbReference type="AlphaFoldDB" id="A0A4R0XGA1"/>
<dbReference type="EMBL" id="MWML01000051">
    <property type="protein sequence ID" value="TCG07875.1"/>
    <property type="molecule type" value="Genomic_DNA"/>
</dbReference>
<keyword evidence="9" id="KW-1185">Reference proteome</keyword>
<gene>
    <name evidence="8" type="ORF">BZM27_16085</name>
</gene>
<evidence type="ECO:0000256" key="6">
    <source>
        <dbReference type="ARBA" id="ARBA00034078"/>
    </source>
</evidence>
<protein>
    <recommendedName>
        <fullName evidence="7">2Fe-2S ferredoxin-type domain-containing protein</fullName>
    </recommendedName>
</protein>
<dbReference type="GO" id="GO:0051537">
    <property type="term" value="F:2 iron, 2 sulfur cluster binding"/>
    <property type="evidence" value="ECO:0007669"/>
    <property type="project" value="UniProtKB-KW"/>
</dbReference>
<comment type="similarity">
    <text evidence="1">Belongs to the adrenodoxin/putidaredoxin family.</text>
</comment>
<dbReference type="GO" id="GO:0140647">
    <property type="term" value="P:P450-containing electron transport chain"/>
    <property type="evidence" value="ECO:0007669"/>
    <property type="project" value="InterPro"/>
</dbReference>
<dbReference type="InterPro" id="IPR012675">
    <property type="entry name" value="Beta-grasp_dom_sf"/>
</dbReference>
<evidence type="ECO:0000256" key="3">
    <source>
        <dbReference type="ARBA" id="ARBA00022723"/>
    </source>
</evidence>
<keyword evidence="2" id="KW-0001">2Fe-2S</keyword>
<dbReference type="Gene3D" id="3.10.20.30">
    <property type="match status" value="1"/>
</dbReference>
<dbReference type="Pfam" id="PF00111">
    <property type="entry name" value="Fer2"/>
    <property type="match status" value="1"/>
</dbReference>
<evidence type="ECO:0000256" key="1">
    <source>
        <dbReference type="ARBA" id="ARBA00010914"/>
    </source>
</evidence>
<comment type="caution">
    <text evidence="8">The sequence shown here is derived from an EMBL/GenBank/DDBJ whole genome shotgun (WGS) entry which is preliminary data.</text>
</comment>
<evidence type="ECO:0000259" key="7">
    <source>
        <dbReference type="PROSITE" id="PS51085"/>
    </source>
</evidence>
<dbReference type="InterPro" id="IPR036010">
    <property type="entry name" value="2Fe-2S_ferredoxin-like_sf"/>
</dbReference>
<dbReference type="PROSITE" id="PS51085">
    <property type="entry name" value="2FE2S_FER_2"/>
    <property type="match status" value="1"/>
</dbReference>
<dbReference type="GO" id="GO:0009055">
    <property type="term" value="F:electron transfer activity"/>
    <property type="evidence" value="ECO:0007669"/>
    <property type="project" value="TreeGrafter"/>
</dbReference>
<dbReference type="SUPFAM" id="SSF54292">
    <property type="entry name" value="2Fe-2S ferredoxin-like"/>
    <property type="match status" value="1"/>
</dbReference>
<sequence length="105" mass="11431">MIRITVKNRQGSAFTFERSAQGNLMEAIRDADIEDGFATCGGCCSCATCHVYVQPVSGASLPPITEEEDALLEGTTHRRADSRLACQVYLDFGFDRLEVAVAPEE</sequence>
<evidence type="ECO:0000256" key="4">
    <source>
        <dbReference type="ARBA" id="ARBA00023004"/>
    </source>
</evidence>
<organism evidence="8 9">
    <name type="scientific">Paraburkholderia steynii</name>
    <dbReference type="NCBI Taxonomy" id="1245441"/>
    <lineage>
        <taxon>Bacteria</taxon>
        <taxon>Pseudomonadati</taxon>
        <taxon>Pseudomonadota</taxon>
        <taxon>Betaproteobacteria</taxon>
        <taxon>Burkholderiales</taxon>
        <taxon>Burkholderiaceae</taxon>
        <taxon>Paraburkholderia</taxon>
    </lineage>
</organism>